<accession>A0ABV4NPZ6</accession>
<evidence type="ECO:0008006" key="3">
    <source>
        <dbReference type="Google" id="ProtNLM"/>
    </source>
</evidence>
<evidence type="ECO:0000313" key="1">
    <source>
        <dbReference type="EMBL" id="MFA0791622.1"/>
    </source>
</evidence>
<sequence>MAYDSQAVGILLANNVVSTALGASGSFSLLAGLYPFVYSATKGGIFEETTDGADPQIVGCLAQLDNRISNLEAAFLEQDLIELKSILSLAKSNIIDLGDLAYHKTIADKFQALAVTIGERISTELDKINSETAAKTKASYDSIIFNVAPAYLSIIQMELLHRKEFNRFCYSQANYPTWASIDSDQLINPIVLKAILSEDSLSIDDFLITPDGSPTGCNADYNTYLTFNRIVGEEFDSYKNIIEKLGITIVENDSFPGLISTSVNIGNSDLNAYRETFITECNGNKYTDNYYNKTYDAGSNSLCNQWRDTYLERIRDGNVFDLEAERNLIIENLASIVDSWDWYNHVLPEFVAQIEEDTAELYEAFAVETYSGVRLKHRPTNKCVGLDGKVQYICNSSQNHFMIQPYLDGFRIARVTDNRNFKDKGADSDGFVIRSDLGSTDAVWKLPKTTLFDPYSPIVNENTGRCLIVGENTELTMGDCATADPDAWEINGVDIPTHGPYVRLRHTGENVCIASHGTINCDDNALIYQLHPYNNGYRVALGSKNMKDKGDGIRFLDGLGDVATWDLFDLDTDGNFSLRNRQTQDCLAYEENIGFVAGTCEFLPSLGELFAIETVDLPNAENARTIKILASGFGAGTQCLSNLSGTAGQPTAFRLGHCGISRISASPYNGGYLIIDLKNDSYIEDTDNGFSYTSLAMSESTINSTTWDFIGPFQHSDGSSFFQIKNRATGHCLAPELNGSVSLLGKTDCSNDTSKIWTYYNDQE</sequence>
<comment type="caution">
    <text evidence="1">The sequence shown here is derived from an EMBL/GenBank/DDBJ whole genome shotgun (WGS) entry which is preliminary data.</text>
</comment>
<dbReference type="RefSeq" id="WP_371844109.1">
    <property type="nucleotide sequence ID" value="NZ_JBGMEL010000013.1"/>
</dbReference>
<dbReference type="EMBL" id="JBGMEL010000013">
    <property type="protein sequence ID" value="MFA0791622.1"/>
    <property type="molecule type" value="Genomic_DNA"/>
</dbReference>
<organism evidence="1 2">
    <name type="scientific">Microbulbifer echini</name>
    <dbReference type="NCBI Taxonomy" id="1529067"/>
    <lineage>
        <taxon>Bacteria</taxon>
        <taxon>Pseudomonadati</taxon>
        <taxon>Pseudomonadota</taxon>
        <taxon>Gammaproteobacteria</taxon>
        <taxon>Cellvibrionales</taxon>
        <taxon>Microbulbiferaceae</taxon>
        <taxon>Microbulbifer</taxon>
    </lineage>
</organism>
<keyword evidence="2" id="KW-1185">Reference proteome</keyword>
<evidence type="ECO:0000313" key="2">
    <source>
        <dbReference type="Proteomes" id="UP001569414"/>
    </source>
</evidence>
<gene>
    <name evidence="1" type="ORF">ACCI51_13775</name>
</gene>
<name>A0ABV4NPZ6_9GAMM</name>
<dbReference type="Proteomes" id="UP001569414">
    <property type="component" value="Unassembled WGS sequence"/>
</dbReference>
<protein>
    <recommendedName>
        <fullName evidence="3">Ricin B lectin domain-containing protein</fullName>
    </recommendedName>
</protein>
<proteinExistence type="predicted"/>
<reference evidence="1 2" key="1">
    <citation type="submission" date="2024-08" db="EMBL/GenBank/DDBJ databases">
        <authorList>
            <person name="Ishaq N."/>
        </authorList>
    </citation>
    <scope>NUCLEOTIDE SEQUENCE [LARGE SCALE GENOMIC DNA]</scope>
    <source>
        <strain evidence="1 2">JCM 30400</strain>
    </source>
</reference>